<dbReference type="Proteomes" id="UP000295063">
    <property type="component" value="Unassembled WGS sequence"/>
</dbReference>
<dbReference type="Pfam" id="PF09992">
    <property type="entry name" value="NAGPA"/>
    <property type="match status" value="1"/>
</dbReference>
<keyword evidence="4" id="KW-1185">Reference proteome</keyword>
<dbReference type="OrthoDB" id="9816453at2"/>
<protein>
    <submittedName>
        <fullName evidence="3">Exopolysaccharide biosynthesis protein</fullName>
    </submittedName>
</protein>
<proteinExistence type="predicted"/>
<dbReference type="RefSeq" id="WP_132077984.1">
    <property type="nucleotide sequence ID" value="NZ_DAMAKO010000015.1"/>
</dbReference>
<evidence type="ECO:0000259" key="2">
    <source>
        <dbReference type="Pfam" id="PF09992"/>
    </source>
</evidence>
<feature type="transmembrane region" description="Helical" evidence="1">
    <location>
        <begin position="12"/>
        <end position="33"/>
    </location>
</feature>
<comment type="caution">
    <text evidence="3">The sequence shown here is derived from an EMBL/GenBank/DDBJ whole genome shotgun (WGS) entry which is preliminary data.</text>
</comment>
<keyword evidence="1" id="KW-0472">Membrane</keyword>
<name>A0A4R1PZF3_9FIRM</name>
<feature type="domain" description="Phosphodiester glycosidase" evidence="2">
    <location>
        <begin position="137"/>
        <end position="316"/>
    </location>
</feature>
<dbReference type="InterPro" id="IPR018711">
    <property type="entry name" value="NAGPA"/>
</dbReference>
<evidence type="ECO:0000256" key="1">
    <source>
        <dbReference type="SAM" id="Phobius"/>
    </source>
</evidence>
<dbReference type="PANTHER" id="PTHR40446:SF2">
    <property type="entry name" value="N-ACETYLGLUCOSAMINE-1-PHOSPHODIESTER ALPHA-N-ACETYLGLUCOSAMINIDASE"/>
    <property type="match status" value="1"/>
</dbReference>
<dbReference type="EMBL" id="SLUI01000004">
    <property type="protein sequence ID" value="TCL38261.1"/>
    <property type="molecule type" value="Genomic_DNA"/>
</dbReference>
<evidence type="ECO:0000313" key="4">
    <source>
        <dbReference type="Proteomes" id="UP000295063"/>
    </source>
</evidence>
<sequence>MTKLAIASNIYFRFIVINLVFLLCTAPFIVLFGPFDNIKRSVVGAVLTSRHPQYVTWIFSEKEIKEIVGDFNPTNQPKQDLFQFTKRETSSLRLVNINATRFTGYMLEIPDPTRIKAATAQDIQEKGDTTSSIAIANNAVAAINAGGFYDPNGTGTGRLPYGVIINEGKFLIGGDIKEQVQLIGVTKAGGLVAGNYSPKEMREMNVAEGVSFGPPLIINGKKLITDGDGGWGVAPRTAIGQRKDGTILFLVIDGRQPGYSLGATLLDVQNILYEQGAYVAANLDGGSSTTLYFNGKVVNKPCDMLGERMIPTAFIVK</sequence>
<organism evidence="3 4">
    <name type="scientific">Anaerospora hongkongensis</name>
    <dbReference type="NCBI Taxonomy" id="244830"/>
    <lineage>
        <taxon>Bacteria</taxon>
        <taxon>Bacillati</taxon>
        <taxon>Bacillota</taxon>
        <taxon>Negativicutes</taxon>
        <taxon>Selenomonadales</taxon>
        <taxon>Sporomusaceae</taxon>
        <taxon>Anaerospora</taxon>
    </lineage>
</organism>
<keyword evidence="1" id="KW-1133">Transmembrane helix</keyword>
<dbReference type="PANTHER" id="PTHR40446">
    <property type="entry name" value="N-ACETYLGLUCOSAMINE-1-PHOSPHODIESTER ALPHA-N-ACETYLGLUCOSAMINIDASE"/>
    <property type="match status" value="1"/>
</dbReference>
<keyword evidence="1" id="KW-0812">Transmembrane</keyword>
<accession>A0A4R1PZF3</accession>
<reference evidence="3 4" key="1">
    <citation type="submission" date="2019-03" db="EMBL/GenBank/DDBJ databases">
        <title>Genomic Encyclopedia of Type Strains, Phase IV (KMG-IV): sequencing the most valuable type-strain genomes for metagenomic binning, comparative biology and taxonomic classification.</title>
        <authorList>
            <person name="Goeker M."/>
        </authorList>
    </citation>
    <scope>NUCLEOTIDE SEQUENCE [LARGE SCALE GENOMIC DNA]</scope>
    <source>
        <strain evidence="3 4">DSM 15969</strain>
    </source>
</reference>
<evidence type="ECO:0000313" key="3">
    <source>
        <dbReference type="EMBL" id="TCL38261.1"/>
    </source>
</evidence>
<gene>
    <name evidence="3" type="ORF">EV210_104244</name>
</gene>
<dbReference type="AlphaFoldDB" id="A0A4R1PZF3"/>